<protein>
    <submittedName>
        <fullName evidence="2">Uncharacterized protein</fullName>
    </submittedName>
</protein>
<reference evidence="2" key="1">
    <citation type="journal article" date="2014" name="Front. Microbiol.">
        <title>High frequency of phylogenetically diverse reductive dehalogenase-homologous genes in deep subseafloor sedimentary metagenomes.</title>
        <authorList>
            <person name="Kawai M."/>
            <person name="Futagami T."/>
            <person name="Toyoda A."/>
            <person name="Takaki Y."/>
            <person name="Nishi S."/>
            <person name="Hori S."/>
            <person name="Arai W."/>
            <person name="Tsubouchi T."/>
            <person name="Morono Y."/>
            <person name="Uchiyama I."/>
            <person name="Ito T."/>
            <person name="Fujiyama A."/>
            <person name="Inagaki F."/>
            <person name="Takami H."/>
        </authorList>
    </citation>
    <scope>NUCLEOTIDE SEQUENCE</scope>
    <source>
        <strain evidence="2">Expedition CK06-06</strain>
    </source>
</reference>
<proteinExistence type="predicted"/>
<dbReference type="AlphaFoldDB" id="X0YCV8"/>
<organism evidence="2">
    <name type="scientific">marine sediment metagenome</name>
    <dbReference type="NCBI Taxonomy" id="412755"/>
    <lineage>
        <taxon>unclassified sequences</taxon>
        <taxon>metagenomes</taxon>
        <taxon>ecological metagenomes</taxon>
    </lineage>
</organism>
<accession>X0YCV8</accession>
<dbReference type="EMBL" id="BARS01048263">
    <property type="protein sequence ID" value="GAG34671.1"/>
    <property type="molecule type" value="Genomic_DNA"/>
</dbReference>
<name>X0YCV8_9ZZZZ</name>
<evidence type="ECO:0000313" key="2">
    <source>
        <dbReference type="EMBL" id="GAG34671.1"/>
    </source>
</evidence>
<feature type="region of interest" description="Disordered" evidence="1">
    <location>
        <begin position="1"/>
        <end position="29"/>
    </location>
</feature>
<feature type="non-terminal residue" evidence="2">
    <location>
        <position position="1"/>
    </location>
</feature>
<comment type="caution">
    <text evidence="2">The sequence shown here is derived from an EMBL/GenBank/DDBJ whole genome shotgun (WGS) entry which is preliminary data.</text>
</comment>
<evidence type="ECO:0000256" key="1">
    <source>
        <dbReference type="SAM" id="MobiDB-lite"/>
    </source>
</evidence>
<sequence length="29" mass="3112">KAKIIAIHNPTAEPEKTPPATKKAAKKTK</sequence>
<gene>
    <name evidence="2" type="ORF">S01H1_72377</name>
</gene>